<evidence type="ECO:0000313" key="3">
    <source>
        <dbReference type="Proteomes" id="UP000246464"/>
    </source>
</evidence>
<protein>
    <submittedName>
        <fullName evidence="2">Uncharacterized protein</fullName>
    </submittedName>
</protein>
<dbReference type="AlphaFoldDB" id="A0A2U9C2B9"/>
<feature type="compositionally biased region" description="Acidic residues" evidence="1">
    <location>
        <begin position="77"/>
        <end position="87"/>
    </location>
</feature>
<proteinExistence type="predicted"/>
<gene>
    <name evidence="2" type="ORF">SMAX5B_022453</name>
</gene>
<dbReference type="EMBL" id="CP026254">
    <property type="protein sequence ID" value="AWP10784.1"/>
    <property type="molecule type" value="Genomic_DNA"/>
</dbReference>
<feature type="region of interest" description="Disordered" evidence="1">
    <location>
        <begin position="73"/>
        <end position="101"/>
    </location>
</feature>
<evidence type="ECO:0000256" key="1">
    <source>
        <dbReference type="SAM" id="MobiDB-lite"/>
    </source>
</evidence>
<evidence type="ECO:0000313" key="2">
    <source>
        <dbReference type="EMBL" id="AWP10784.1"/>
    </source>
</evidence>
<accession>A0A2U9C2B9</accession>
<feature type="compositionally biased region" description="Low complexity" evidence="1">
    <location>
        <begin position="163"/>
        <end position="187"/>
    </location>
</feature>
<organism evidence="2 3">
    <name type="scientific">Scophthalmus maximus</name>
    <name type="common">Turbot</name>
    <name type="synonym">Psetta maxima</name>
    <dbReference type="NCBI Taxonomy" id="52904"/>
    <lineage>
        <taxon>Eukaryota</taxon>
        <taxon>Metazoa</taxon>
        <taxon>Chordata</taxon>
        <taxon>Craniata</taxon>
        <taxon>Vertebrata</taxon>
        <taxon>Euteleostomi</taxon>
        <taxon>Actinopterygii</taxon>
        <taxon>Neopterygii</taxon>
        <taxon>Teleostei</taxon>
        <taxon>Neoteleostei</taxon>
        <taxon>Acanthomorphata</taxon>
        <taxon>Carangaria</taxon>
        <taxon>Pleuronectiformes</taxon>
        <taxon>Pleuronectoidei</taxon>
        <taxon>Scophthalmidae</taxon>
        <taxon>Scophthalmus</taxon>
    </lineage>
</organism>
<feature type="region of interest" description="Disordered" evidence="1">
    <location>
        <begin position="160"/>
        <end position="192"/>
    </location>
</feature>
<reference evidence="2 3" key="1">
    <citation type="submission" date="2017-12" db="EMBL/GenBank/DDBJ databases">
        <title>Integrating genomic resources of turbot (Scophthalmus maximus) in depth evaluation of genetic and physical mapping variation across individuals.</title>
        <authorList>
            <person name="Martinez P."/>
        </authorList>
    </citation>
    <scope>NUCLEOTIDE SEQUENCE [LARGE SCALE GENOMIC DNA]</scope>
</reference>
<sequence>MEKQKKTVRIGNHTPDTQPIIVVEVKKPIPRMRVVKPKERIKVTTLNKGTTTCETSGNIMKLCVNLMPVLASAKEPAEDEEEKDEDISCTGEAEPKTSSEKDPFVTKLVQLTFNTSDSYAGLTLDRATERTRSLNPLFVLPAITQPAAAPECCDHHRHHRTRSFSSSLPPITSPEKTTTTSSPNFTTKDCGGDAAVTGQVSLDSRPWIDNVLFSKSRSAEFRLPDISLSSLDALLQTVTQKLARKRRGGGQERPWARVQSDHLLMAAWEQRLGEKRVDPANIEAATEISVAGLGVNRQRSLRPKPTLILTMTKKNLLTNTVMQ</sequence>
<dbReference type="Proteomes" id="UP000246464">
    <property type="component" value="Chromosome 12"/>
</dbReference>
<keyword evidence="3" id="KW-1185">Reference proteome</keyword>
<name>A0A2U9C2B9_SCOMX</name>